<keyword evidence="2 5" id="KW-0812">Transmembrane</keyword>
<feature type="non-terminal residue" evidence="6">
    <location>
        <position position="1"/>
    </location>
</feature>
<dbReference type="Gene3D" id="1.20.1070.10">
    <property type="entry name" value="Rhodopsin 7-helix transmembrane proteins"/>
    <property type="match status" value="1"/>
</dbReference>
<evidence type="ECO:0000313" key="7">
    <source>
        <dbReference type="Proteomes" id="UP001054945"/>
    </source>
</evidence>
<dbReference type="GO" id="GO:0016020">
    <property type="term" value="C:membrane"/>
    <property type="evidence" value="ECO:0007669"/>
    <property type="project" value="UniProtKB-SubCell"/>
</dbReference>
<feature type="transmembrane region" description="Helical" evidence="5">
    <location>
        <begin position="12"/>
        <end position="32"/>
    </location>
</feature>
<evidence type="ECO:0000256" key="1">
    <source>
        <dbReference type="ARBA" id="ARBA00004141"/>
    </source>
</evidence>
<sequence length="116" mass="13205">ILPLCNFPHPVFLLAAFSMQLCVGLTVYMEFVDMKGVRYPELKLATMGWAIPMIVVGATLAAQVPIGFRLDSWWIQMQTNYFYAYSISVIIITVILFRFRIRCGGFAICLCNLNQE</sequence>
<feature type="transmembrane region" description="Helical" evidence="5">
    <location>
        <begin position="44"/>
        <end position="62"/>
    </location>
</feature>
<evidence type="ECO:0000256" key="5">
    <source>
        <dbReference type="SAM" id="Phobius"/>
    </source>
</evidence>
<comment type="caution">
    <text evidence="6">The sequence shown here is derived from an EMBL/GenBank/DDBJ whole genome shotgun (WGS) entry which is preliminary data.</text>
</comment>
<evidence type="ECO:0000256" key="4">
    <source>
        <dbReference type="ARBA" id="ARBA00023136"/>
    </source>
</evidence>
<keyword evidence="4 5" id="KW-0472">Membrane</keyword>
<evidence type="ECO:0000256" key="3">
    <source>
        <dbReference type="ARBA" id="ARBA00022989"/>
    </source>
</evidence>
<feature type="transmembrane region" description="Helical" evidence="5">
    <location>
        <begin position="82"/>
        <end position="99"/>
    </location>
</feature>
<evidence type="ECO:0000313" key="6">
    <source>
        <dbReference type="EMBL" id="GIY50833.1"/>
    </source>
</evidence>
<keyword evidence="7" id="KW-1185">Reference proteome</keyword>
<comment type="subcellular location">
    <subcellularLocation>
        <location evidence="1">Membrane</location>
        <topology evidence="1">Multi-pass membrane protein</topology>
    </subcellularLocation>
</comment>
<dbReference type="Pfam" id="PF00002">
    <property type="entry name" value="7tm_2"/>
    <property type="match status" value="1"/>
</dbReference>
<dbReference type="GO" id="GO:0004930">
    <property type="term" value="F:G protein-coupled receptor activity"/>
    <property type="evidence" value="ECO:0007669"/>
    <property type="project" value="InterPro"/>
</dbReference>
<proteinExistence type="predicted"/>
<organism evidence="6 7">
    <name type="scientific">Caerostris extrusa</name>
    <name type="common">Bark spider</name>
    <name type="synonym">Caerostris bankana</name>
    <dbReference type="NCBI Taxonomy" id="172846"/>
    <lineage>
        <taxon>Eukaryota</taxon>
        <taxon>Metazoa</taxon>
        <taxon>Ecdysozoa</taxon>
        <taxon>Arthropoda</taxon>
        <taxon>Chelicerata</taxon>
        <taxon>Arachnida</taxon>
        <taxon>Araneae</taxon>
        <taxon>Araneomorphae</taxon>
        <taxon>Entelegynae</taxon>
        <taxon>Araneoidea</taxon>
        <taxon>Araneidae</taxon>
        <taxon>Caerostris</taxon>
    </lineage>
</organism>
<dbReference type="InterPro" id="IPR000832">
    <property type="entry name" value="GPCR_2_secretin-like"/>
</dbReference>
<keyword evidence="3 5" id="KW-1133">Transmembrane helix</keyword>
<name>A0AAV4TW95_CAEEX</name>
<reference evidence="6 7" key="1">
    <citation type="submission" date="2021-06" db="EMBL/GenBank/DDBJ databases">
        <title>Caerostris extrusa draft genome.</title>
        <authorList>
            <person name="Kono N."/>
            <person name="Arakawa K."/>
        </authorList>
    </citation>
    <scope>NUCLEOTIDE SEQUENCE [LARGE SCALE GENOMIC DNA]</scope>
</reference>
<gene>
    <name evidence="6" type="ORF">CEXT_624231</name>
</gene>
<dbReference type="EMBL" id="BPLR01012033">
    <property type="protein sequence ID" value="GIY50833.1"/>
    <property type="molecule type" value="Genomic_DNA"/>
</dbReference>
<accession>A0AAV4TW95</accession>
<protein>
    <submittedName>
        <fullName evidence="6">Uncharacterized protein</fullName>
    </submittedName>
</protein>
<evidence type="ECO:0000256" key="2">
    <source>
        <dbReference type="ARBA" id="ARBA00022692"/>
    </source>
</evidence>
<dbReference type="Proteomes" id="UP001054945">
    <property type="component" value="Unassembled WGS sequence"/>
</dbReference>
<dbReference type="AlphaFoldDB" id="A0AAV4TW95"/>